<dbReference type="HOGENOM" id="CLU_039080_0_0_1"/>
<dbReference type="OMA" id="EECKICI"/>
<sequence>MSLVKKYNELIFDVSTKLDFIYNNEMETIKAFLKATEIDKHKAITNNEEDNKILSLYEFKDGVLDILITMIENGIKNFDLELISLVGDLVIGDVPNLSGEGSVLLDEIIKKIYKKSFYVLYHVGDINNLQRVKSFLEKQDIPDFRNVCLSILFKVDHWSAFDLECLSNLSSPAIIYDLIRMYKTDLIEEIRFKLVKGLSKFIKEGVKDLNHIYLIFNEINDFKFEDLISKPVDGEFSNEYFKFIYSLVVDSSTSLKAFNLLISCNLFDNLREGISDIITMNVVENRAVDPSDEEFVLHLIEIISRILSFKTKEMEHIRLYFTRFIDPLMRYIIGSVSLRTRGAVYSFLDQYMNDEECKICISEFFKASKIFRRENFIRDIEEEMIEGTFFFTPRALKLLSYLDLDLAVDCALYALRTEDVKTIRIAFDLFLKSEKITSKNILLSSKHIRMAMLSSISLTRFITRYQIEKDTILNDSRND</sequence>
<keyword evidence="2" id="KW-1185">Reference proteome</keyword>
<dbReference type="AlphaFoldDB" id="R0KS52"/>
<dbReference type="OrthoDB" id="2193722at2759"/>
<dbReference type="EMBL" id="KB908974">
    <property type="protein sequence ID" value="EOB13596.1"/>
    <property type="molecule type" value="Genomic_DNA"/>
</dbReference>
<protein>
    <submittedName>
        <fullName evidence="1">Uncharacterized protein</fullName>
    </submittedName>
</protein>
<name>R0KS52_NOSB1</name>
<dbReference type="VEuPathDB" id="MicrosporidiaDB:NBO_66g0055"/>
<evidence type="ECO:0000313" key="2">
    <source>
        <dbReference type="Proteomes" id="UP000016927"/>
    </source>
</evidence>
<evidence type="ECO:0000313" key="1">
    <source>
        <dbReference type="EMBL" id="EOB13596.1"/>
    </source>
</evidence>
<reference evidence="1 2" key="1">
    <citation type="journal article" date="2013" name="BMC Genomics">
        <title>Comparative genomics of parasitic silkworm microsporidia reveal an association between genome expansion and host adaptation.</title>
        <authorList>
            <person name="Pan G."/>
            <person name="Xu J."/>
            <person name="Li T."/>
            <person name="Xia Q."/>
            <person name="Liu S.L."/>
            <person name="Zhang G."/>
            <person name="Li S."/>
            <person name="Li C."/>
            <person name="Liu H."/>
            <person name="Yang L."/>
            <person name="Liu T."/>
            <person name="Zhang X."/>
            <person name="Wu Z."/>
            <person name="Fan W."/>
            <person name="Dang X."/>
            <person name="Xiang H."/>
            <person name="Tao M."/>
            <person name="Li Y."/>
            <person name="Hu J."/>
            <person name="Li Z."/>
            <person name="Lin L."/>
            <person name="Luo J."/>
            <person name="Geng L."/>
            <person name="Wang L."/>
            <person name="Long M."/>
            <person name="Wan Y."/>
            <person name="He N."/>
            <person name="Zhang Z."/>
            <person name="Lu C."/>
            <person name="Keeling P.J."/>
            <person name="Wang J."/>
            <person name="Xiang Z."/>
            <person name="Zhou Z."/>
        </authorList>
    </citation>
    <scope>NUCLEOTIDE SEQUENCE [LARGE SCALE GENOMIC DNA]</scope>
    <source>
        <strain evidence="2">CQ1 / CVCC 102059</strain>
    </source>
</reference>
<accession>R0KS52</accession>
<gene>
    <name evidence="1" type="ORF">NBO_66g0055</name>
</gene>
<dbReference type="Proteomes" id="UP000016927">
    <property type="component" value="Unassembled WGS sequence"/>
</dbReference>
<proteinExistence type="predicted"/>
<organism evidence="1 2">
    <name type="scientific">Nosema bombycis (strain CQ1 / CVCC 102059)</name>
    <name type="common">Microsporidian parasite</name>
    <name type="synonym">Pebrine of silkworm</name>
    <dbReference type="NCBI Taxonomy" id="578461"/>
    <lineage>
        <taxon>Eukaryota</taxon>
        <taxon>Fungi</taxon>
        <taxon>Fungi incertae sedis</taxon>
        <taxon>Microsporidia</taxon>
        <taxon>Nosematidae</taxon>
        <taxon>Nosema</taxon>
    </lineage>
</organism>